<dbReference type="SUPFAM" id="SSF53383">
    <property type="entry name" value="PLP-dependent transferases"/>
    <property type="match status" value="1"/>
</dbReference>
<protein>
    <submittedName>
        <fullName evidence="2">Unannotated protein</fullName>
    </submittedName>
</protein>
<dbReference type="Gene3D" id="3.40.640.10">
    <property type="entry name" value="Type I PLP-dependent aspartate aminotransferase-like (Major domain)"/>
    <property type="match status" value="1"/>
</dbReference>
<dbReference type="AlphaFoldDB" id="A0A6J7EWL8"/>
<feature type="domain" description="Aminotransferase class V" evidence="1">
    <location>
        <begin position="20"/>
        <end position="379"/>
    </location>
</feature>
<organism evidence="2">
    <name type="scientific">freshwater metagenome</name>
    <dbReference type="NCBI Taxonomy" id="449393"/>
    <lineage>
        <taxon>unclassified sequences</taxon>
        <taxon>metagenomes</taxon>
        <taxon>ecological metagenomes</taxon>
    </lineage>
</organism>
<reference evidence="2" key="1">
    <citation type="submission" date="2020-05" db="EMBL/GenBank/DDBJ databases">
        <authorList>
            <person name="Chiriac C."/>
            <person name="Salcher M."/>
            <person name="Ghai R."/>
            <person name="Kavagutti S V."/>
        </authorList>
    </citation>
    <scope>NUCLEOTIDE SEQUENCE</scope>
</reference>
<dbReference type="InterPro" id="IPR015422">
    <property type="entry name" value="PyrdxlP-dep_Trfase_small"/>
</dbReference>
<accession>A0A6J7EWL8</accession>
<evidence type="ECO:0000313" key="2">
    <source>
        <dbReference type="EMBL" id="CAB4885898.1"/>
    </source>
</evidence>
<dbReference type="PANTHER" id="PTHR43586">
    <property type="entry name" value="CYSTEINE DESULFURASE"/>
    <property type="match status" value="1"/>
</dbReference>
<dbReference type="InterPro" id="IPR000192">
    <property type="entry name" value="Aminotrans_V_dom"/>
</dbReference>
<dbReference type="InterPro" id="IPR015421">
    <property type="entry name" value="PyrdxlP-dep_Trfase_major"/>
</dbReference>
<evidence type="ECO:0000259" key="1">
    <source>
        <dbReference type="Pfam" id="PF00266"/>
    </source>
</evidence>
<proteinExistence type="predicted"/>
<dbReference type="Gene3D" id="3.90.1150.10">
    <property type="entry name" value="Aspartate Aminotransferase, domain 1"/>
    <property type="match status" value="1"/>
</dbReference>
<dbReference type="PANTHER" id="PTHR43586:SF21">
    <property type="entry name" value="PYRIDOXAL PHOSPHATE (PLP)-DEPENDENT ASPARTATE AMINOTRANSFERASE SUPERFAMILY"/>
    <property type="match status" value="1"/>
</dbReference>
<name>A0A6J7EWL8_9ZZZZ</name>
<sequence length="391" mass="41148">MTFSSLRHRFPGVRDGWARFDGPAGTQMVDVAIQATTEWMSSGLNAAAGGPFDAAEACAALLERTRATVGQLLGADPTGISFGANMTTITFALTRAIAATLRPGDRIVGTKLDHDANVTPWRLACQQAGAEHVLAPFDPVTGTLPVQNVIDLIDERTKWVALAGASNLLGTVPDHAPIIEAAHAVGARVYIDAVAWAPHKAIDIAALGCDALVTSPYKWYGPHTGVLYMQPELLDSLPLFHVRPAAPSGPRRAENGMPNFEGIAGIDAAARFLLEEGLPQIEAYEDSVFEPLLSGLQSINGVCVWGPAGMQGRTPTAAFTIAGISPADASVALAAEKIAVWDGHNYALDVVDQLGLTESGGVIRAGIARYIEHADVQRLLVAVERLAATGR</sequence>
<dbReference type="EMBL" id="CAFBLP010000064">
    <property type="protein sequence ID" value="CAB4885898.1"/>
    <property type="molecule type" value="Genomic_DNA"/>
</dbReference>
<dbReference type="Pfam" id="PF00266">
    <property type="entry name" value="Aminotran_5"/>
    <property type="match status" value="1"/>
</dbReference>
<gene>
    <name evidence="2" type="ORF">UFOPK3376_02209</name>
</gene>
<dbReference type="InterPro" id="IPR015424">
    <property type="entry name" value="PyrdxlP-dep_Trfase"/>
</dbReference>